<dbReference type="EMBL" id="LR796187">
    <property type="protein sequence ID" value="CAB4125229.1"/>
    <property type="molecule type" value="Genomic_DNA"/>
</dbReference>
<evidence type="ECO:0000313" key="4">
    <source>
        <dbReference type="EMBL" id="CAB4125229.1"/>
    </source>
</evidence>
<dbReference type="HAMAP" id="MF_01217">
    <property type="entry name" value="Acyl_carrier"/>
    <property type="match status" value="1"/>
</dbReference>
<organism evidence="5">
    <name type="scientific">uncultured Caudovirales phage</name>
    <dbReference type="NCBI Taxonomy" id="2100421"/>
    <lineage>
        <taxon>Viruses</taxon>
        <taxon>Duplodnaviria</taxon>
        <taxon>Heunggongvirae</taxon>
        <taxon>Uroviricota</taxon>
        <taxon>Caudoviricetes</taxon>
        <taxon>Peduoviridae</taxon>
        <taxon>Maltschvirus</taxon>
        <taxon>Maltschvirus maltsch</taxon>
    </lineage>
</organism>
<dbReference type="Pfam" id="PF00550">
    <property type="entry name" value="PP-binding"/>
    <property type="match status" value="1"/>
</dbReference>
<feature type="domain" description="Carrier" evidence="3">
    <location>
        <begin position="1"/>
        <end position="77"/>
    </location>
</feature>
<reference evidence="5" key="1">
    <citation type="submission" date="2020-05" db="EMBL/GenBank/DDBJ databases">
        <authorList>
            <person name="Chiriac C."/>
            <person name="Salcher M."/>
            <person name="Ghai R."/>
            <person name="Kavagutti S V."/>
        </authorList>
    </citation>
    <scope>NUCLEOTIDE SEQUENCE</scope>
</reference>
<gene>
    <name evidence="5" type="ORF">UFOVP181_89</name>
    <name evidence="4" type="ORF">UFOVP57_73</name>
</gene>
<name>A0A6J7WD64_9CAUD</name>
<evidence type="ECO:0000313" key="5">
    <source>
        <dbReference type="EMBL" id="CAB5208618.1"/>
    </source>
</evidence>
<dbReference type="GO" id="GO:0000036">
    <property type="term" value="F:acyl carrier activity"/>
    <property type="evidence" value="ECO:0007669"/>
    <property type="project" value="TreeGrafter"/>
</dbReference>
<dbReference type="SUPFAM" id="SSF47336">
    <property type="entry name" value="ACP-like"/>
    <property type="match status" value="1"/>
</dbReference>
<dbReference type="InterPro" id="IPR036736">
    <property type="entry name" value="ACP-like_sf"/>
</dbReference>
<evidence type="ECO:0000256" key="1">
    <source>
        <dbReference type="ARBA" id="ARBA00022450"/>
    </source>
</evidence>
<dbReference type="PANTHER" id="PTHR20863">
    <property type="entry name" value="ACYL CARRIER PROTEIN"/>
    <property type="match status" value="1"/>
</dbReference>
<dbReference type="PANTHER" id="PTHR20863:SF76">
    <property type="entry name" value="CARRIER DOMAIN-CONTAINING PROTEIN"/>
    <property type="match status" value="1"/>
</dbReference>
<keyword evidence="2" id="KW-0597">Phosphoprotein</keyword>
<dbReference type="EMBL" id="LR798231">
    <property type="protein sequence ID" value="CAB5208618.1"/>
    <property type="molecule type" value="Genomic_DNA"/>
</dbReference>
<evidence type="ECO:0000256" key="2">
    <source>
        <dbReference type="ARBA" id="ARBA00022553"/>
    </source>
</evidence>
<sequence>MTAVEDKVIKIITKELRMKDGIVKLTSKFVEELGTDSLDALEIIVALEDEFKIALPNTMHEQIITVQDAVNAVLEHKKG</sequence>
<dbReference type="InterPro" id="IPR003231">
    <property type="entry name" value="ACP"/>
</dbReference>
<dbReference type="InterPro" id="IPR009081">
    <property type="entry name" value="PP-bd_ACP"/>
</dbReference>
<proteinExistence type="inferred from homology"/>
<accession>A0A6J7WD64</accession>
<dbReference type="Gene3D" id="1.10.1200.10">
    <property type="entry name" value="ACP-like"/>
    <property type="match status" value="1"/>
</dbReference>
<protein>
    <submittedName>
        <fullName evidence="5">AcpP Acyl carrier protein</fullName>
    </submittedName>
</protein>
<dbReference type="PROSITE" id="PS50075">
    <property type="entry name" value="CARRIER"/>
    <property type="match status" value="1"/>
</dbReference>
<keyword evidence="1" id="KW-0596">Phosphopantetheine</keyword>
<dbReference type="GO" id="GO:0000035">
    <property type="term" value="F:acyl binding"/>
    <property type="evidence" value="ECO:0007669"/>
    <property type="project" value="TreeGrafter"/>
</dbReference>
<evidence type="ECO:0000259" key="3">
    <source>
        <dbReference type="PROSITE" id="PS50075"/>
    </source>
</evidence>